<gene>
    <name evidence="2" type="ORF">J5U18_13450</name>
</gene>
<protein>
    <submittedName>
        <fullName evidence="2">AAA family ATPase</fullName>
    </submittedName>
</protein>
<keyword evidence="3" id="KW-1185">Reference proteome</keyword>
<sequence>MAKYFLYNLYSGVDTFSAFPAGDEFSFDTSNFNPQFTFSKDDIIVCYSNPGLFYVLKIVDIKNNAIKVFKALEFFYDNFIAFDSGINVREITAEEYNDLLTDFLNNIINNSNTVSDSEELIKKFIRWESINIDNSSFNYNFSKDLSWILRNNKRGQFVFDLFTFLFNYDGFRKLKQYVVNNNHELNYSIKYNDISLTTIFRISKNMLSSEELILSGRVRFFETPLFNLDDKFYYLSTEWTFNKNERLDISNLMIIINELYPEFKLIFNNDFLLIPIDNNEITNVFKISNKQTTNSNTIYYGAPGTGKSYKVDQIIKDLDKQFYERVTFHPEYDNASFIGGYKPISVKDEEGKDIIKYEFVPQAFANIYKRAWQDLDNQYYLVIEEINRGNCAEIFGELFQLLDRNSGYTVAPSNELYKHLVEEFGDVNHESIAKGLKLPPNLALFATMNTSDQSLFPMDSAFKRRWEWEYVPICYDEMNEEGGENKSYNFVIDLGNGSQYSWIKFIEYINLNHIKENPNLGMDKCIGNYFVKPENGDLISLKQFINKVVFYLWNDVFKDEDNAVFDDKSSYEDFFPITTTGVTEVKELLKRIGFDLVKDNLSKVDIDQLSIAAESQEPYGE</sequence>
<dbReference type="EMBL" id="JAGKSB010000023">
    <property type="protein sequence ID" value="MBP3944541.1"/>
    <property type="molecule type" value="Genomic_DNA"/>
</dbReference>
<proteinExistence type="predicted"/>
<dbReference type="AlphaFoldDB" id="A0A8T4HIS8"/>
<dbReference type="SUPFAM" id="SSF52540">
    <property type="entry name" value="P-loop containing nucleoside triphosphate hydrolases"/>
    <property type="match status" value="1"/>
</dbReference>
<dbReference type="GO" id="GO:0016887">
    <property type="term" value="F:ATP hydrolysis activity"/>
    <property type="evidence" value="ECO:0007669"/>
    <property type="project" value="InterPro"/>
</dbReference>
<dbReference type="PANTHER" id="PTHR37291:SF1">
    <property type="entry name" value="TYPE IV METHYL-DIRECTED RESTRICTION ENZYME ECOKMCRB SUBUNIT"/>
    <property type="match status" value="1"/>
</dbReference>
<dbReference type="PANTHER" id="PTHR37291">
    <property type="entry name" value="5-METHYLCYTOSINE-SPECIFIC RESTRICTION ENZYME B"/>
    <property type="match status" value="1"/>
</dbReference>
<dbReference type="GO" id="GO:0005524">
    <property type="term" value="F:ATP binding"/>
    <property type="evidence" value="ECO:0007669"/>
    <property type="project" value="InterPro"/>
</dbReference>
<dbReference type="InterPro" id="IPR011704">
    <property type="entry name" value="ATPase_dyneun-rel_AAA"/>
</dbReference>
<reference evidence="2" key="1">
    <citation type="submission" date="2021-03" db="EMBL/GenBank/DDBJ databases">
        <authorList>
            <person name="Lu T."/>
            <person name="Wang Q."/>
            <person name="Han X."/>
        </authorList>
    </citation>
    <scope>NUCLEOTIDE SEQUENCE</scope>
    <source>
        <strain evidence="2">WQ 2009</strain>
    </source>
</reference>
<accession>A0A8T4HIS8</accession>
<dbReference type="Pfam" id="PF07728">
    <property type="entry name" value="AAA_5"/>
    <property type="match status" value="1"/>
</dbReference>
<comment type="caution">
    <text evidence="2">The sequence shown here is derived from an EMBL/GenBank/DDBJ whole genome shotgun (WGS) entry which is preliminary data.</text>
</comment>
<evidence type="ECO:0000259" key="1">
    <source>
        <dbReference type="Pfam" id="PF07728"/>
    </source>
</evidence>
<evidence type="ECO:0000313" key="2">
    <source>
        <dbReference type="EMBL" id="MBP3944541.1"/>
    </source>
</evidence>
<dbReference type="InterPro" id="IPR027417">
    <property type="entry name" value="P-loop_NTPase"/>
</dbReference>
<dbReference type="Gene3D" id="3.40.50.300">
    <property type="entry name" value="P-loop containing nucleotide triphosphate hydrolases"/>
    <property type="match status" value="1"/>
</dbReference>
<evidence type="ECO:0000313" key="3">
    <source>
        <dbReference type="Proteomes" id="UP000679691"/>
    </source>
</evidence>
<organism evidence="2 3">
    <name type="scientific">Rhinopithecimicrobium faecis</name>
    <dbReference type="NCBI Taxonomy" id="2820698"/>
    <lineage>
        <taxon>Bacteria</taxon>
        <taxon>Pseudomonadati</taxon>
        <taxon>Bacteroidota</taxon>
        <taxon>Sphingobacteriia</taxon>
        <taxon>Sphingobacteriales</taxon>
        <taxon>Sphingobacteriaceae</taxon>
        <taxon>Rhinopithecimicrobium</taxon>
    </lineage>
</organism>
<name>A0A8T4HIS8_9SPHI</name>
<dbReference type="RefSeq" id="WP_353548054.1">
    <property type="nucleotide sequence ID" value="NZ_JAGKSB010000023.1"/>
</dbReference>
<dbReference type="InterPro" id="IPR052934">
    <property type="entry name" value="Methyl-DNA_Rec/Restrict_Enz"/>
</dbReference>
<feature type="domain" description="ATPase dynein-related AAA" evidence="1">
    <location>
        <begin position="299"/>
        <end position="465"/>
    </location>
</feature>
<dbReference type="Proteomes" id="UP000679691">
    <property type="component" value="Unassembled WGS sequence"/>
</dbReference>